<evidence type="ECO:0000313" key="3">
    <source>
        <dbReference type="Proteomes" id="UP000503540"/>
    </source>
</evidence>
<organism evidence="2 3">
    <name type="scientific">Nocardia arthritidis</name>
    <dbReference type="NCBI Taxonomy" id="228602"/>
    <lineage>
        <taxon>Bacteria</taxon>
        <taxon>Bacillati</taxon>
        <taxon>Actinomycetota</taxon>
        <taxon>Actinomycetes</taxon>
        <taxon>Mycobacteriales</taxon>
        <taxon>Nocardiaceae</taxon>
        <taxon>Nocardia</taxon>
    </lineage>
</organism>
<dbReference type="Proteomes" id="UP000503540">
    <property type="component" value="Chromosome"/>
</dbReference>
<reference evidence="2 3" key="1">
    <citation type="journal article" date="2019" name="ACS Chem. Biol.">
        <title>Identification and Mobilization of a Cryptic Antibiotic Biosynthesis Gene Locus from a Human-Pathogenic Nocardia Isolate.</title>
        <authorList>
            <person name="Herisse M."/>
            <person name="Ishida K."/>
            <person name="Porter J.L."/>
            <person name="Howden B."/>
            <person name="Hertweck C."/>
            <person name="Stinear T.P."/>
            <person name="Pidot S.J."/>
        </authorList>
    </citation>
    <scope>NUCLEOTIDE SEQUENCE [LARGE SCALE GENOMIC DNA]</scope>
    <source>
        <strain evidence="2 3">AUSMDU00012717</strain>
    </source>
</reference>
<keyword evidence="3" id="KW-1185">Reference proteome</keyword>
<name>A0A6G9YAW4_9NOCA</name>
<dbReference type="AlphaFoldDB" id="A0A6G9YAW4"/>
<dbReference type="KEGG" id="nah:F5544_12305"/>
<proteinExistence type="predicted"/>
<sequence>MSDDTTQTPRPLANILKEAQDGHIAIKLSAEDFVNIDRDCEAFKDAIRNVQLKAQDIASHDVWGLGEQSGWGNGEGTRQLVSSDTLVNRFRDKALNDPNSLYQIMDQHLKIVEDIQTAHRTVRDRMVESDANFAAAFKTANEAADTRPKVDTPALASRPHK</sequence>
<gene>
    <name evidence="2" type="ORF">F5544_12305</name>
</gene>
<accession>A0A6G9YAW4</accession>
<protein>
    <submittedName>
        <fullName evidence="2">Uncharacterized protein</fullName>
    </submittedName>
</protein>
<feature type="region of interest" description="Disordered" evidence="1">
    <location>
        <begin position="140"/>
        <end position="161"/>
    </location>
</feature>
<evidence type="ECO:0000256" key="1">
    <source>
        <dbReference type="SAM" id="MobiDB-lite"/>
    </source>
</evidence>
<dbReference type="RefSeq" id="WP_167473345.1">
    <property type="nucleotide sequence ID" value="NZ_CP046172.1"/>
</dbReference>
<evidence type="ECO:0000313" key="2">
    <source>
        <dbReference type="EMBL" id="QIS10352.1"/>
    </source>
</evidence>
<dbReference type="EMBL" id="CP046172">
    <property type="protein sequence ID" value="QIS10352.1"/>
    <property type="molecule type" value="Genomic_DNA"/>
</dbReference>